<organism evidence="2 3">
    <name type="scientific">Brenthis ino</name>
    <name type="common">lesser marbled fritillary</name>
    <dbReference type="NCBI Taxonomy" id="405034"/>
    <lineage>
        <taxon>Eukaryota</taxon>
        <taxon>Metazoa</taxon>
        <taxon>Ecdysozoa</taxon>
        <taxon>Arthropoda</taxon>
        <taxon>Hexapoda</taxon>
        <taxon>Insecta</taxon>
        <taxon>Pterygota</taxon>
        <taxon>Neoptera</taxon>
        <taxon>Endopterygota</taxon>
        <taxon>Lepidoptera</taxon>
        <taxon>Glossata</taxon>
        <taxon>Ditrysia</taxon>
        <taxon>Papilionoidea</taxon>
        <taxon>Nymphalidae</taxon>
        <taxon>Heliconiinae</taxon>
        <taxon>Argynnini</taxon>
        <taxon>Brenthis</taxon>
    </lineage>
</organism>
<dbReference type="EMBL" id="OV170231">
    <property type="protein sequence ID" value="CAH0716492.1"/>
    <property type="molecule type" value="Genomic_DNA"/>
</dbReference>
<accession>A0A8J9UMU3</accession>
<feature type="non-terminal residue" evidence="2">
    <location>
        <position position="212"/>
    </location>
</feature>
<evidence type="ECO:0000256" key="1">
    <source>
        <dbReference type="SAM" id="MobiDB-lite"/>
    </source>
</evidence>
<dbReference type="AlphaFoldDB" id="A0A8J9UMU3"/>
<gene>
    <name evidence="2" type="ORF">BINO364_LOCUS3254</name>
</gene>
<reference evidence="2" key="1">
    <citation type="submission" date="2021-12" db="EMBL/GenBank/DDBJ databases">
        <authorList>
            <person name="Martin H S."/>
        </authorList>
    </citation>
    <scope>NUCLEOTIDE SEQUENCE</scope>
</reference>
<keyword evidence="3" id="KW-1185">Reference proteome</keyword>
<evidence type="ECO:0000313" key="3">
    <source>
        <dbReference type="Proteomes" id="UP000838878"/>
    </source>
</evidence>
<dbReference type="Proteomes" id="UP000838878">
    <property type="component" value="Chromosome 11"/>
</dbReference>
<sequence>MVTRNGERWLSDDRGERGERGGEGGGGSAARGAFCARRERTRVVIRSNETSEKRSALHCEAAHVNIRRGSQRSSRPGRGIVEIDLMRDKRKNRKDSEQGVGYRGASLTWGLGAGSSRRLWLRSAVVCTMPVADAVLYVFMSIAVASTLARGTTSTQSDAALCSIRLYVCAEELLAPTPLPPLPPRLASHLAKAKRQNAPSSNGNATITVSFQ</sequence>
<evidence type="ECO:0000313" key="2">
    <source>
        <dbReference type="EMBL" id="CAH0716492.1"/>
    </source>
</evidence>
<proteinExistence type="predicted"/>
<name>A0A8J9UMU3_9NEOP</name>
<protein>
    <submittedName>
        <fullName evidence="2">Uncharacterized protein</fullName>
    </submittedName>
</protein>
<feature type="region of interest" description="Disordered" evidence="1">
    <location>
        <begin position="1"/>
        <end position="33"/>
    </location>
</feature>
<feature type="compositionally biased region" description="Basic and acidic residues" evidence="1">
    <location>
        <begin position="1"/>
        <end position="22"/>
    </location>
</feature>
<dbReference type="OrthoDB" id="10602546at2759"/>